<keyword evidence="4 7" id="KW-0812">Transmembrane</keyword>
<dbReference type="InterPro" id="IPR002528">
    <property type="entry name" value="MATE_fam"/>
</dbReference>
<feature type="transmembrane region" description="Helical" evidence="7">
    <location>
        <begin position="424"/>
        <end position="444"/>
    </location>
</feature>
<accession>A0ABV9KA67</accession>
<evidence type="ECO:0000256" key="4">
    <source>
        <dbReference type="ARBA" id="ARBA00022692"/>
    </source>
</evidence>
<evidence type="ECO:0000256" key="1">
    <source>
        <dbReference type="ARBA" id="ARBA00004429"/>
    </source>
</evidence>
<feature type="transmembrane region" description="Helical" evidence="7">
    <location>
        <begin position="195"/>
        <end position="216"/>
    </location>
</feature>
<evidence type="ECO:0000256" key="6">
    <source>
        <dbReference type="ARBA" id="ARBA00023136"/>
    </source>
</evidence>
<dbReference type="PANTHER" id="PTHR43823:SF3">
    <property type="entry name" value="MULTIDRUG EXPORT PROTEIN MEPA"/>
    <property type="match status" value="1"/>
</dbReference>
<dbReference type="EMBL" id="JBHSGI010000002">
    <property type="protein sequence ID" value="MFC4666952.1"/>
    <property type="molecule type" value="Genomic_DNA"/>
</dbReference>
<dbReference type="InterPro" id="IPR051327">
    <property type="entry name" value="MATE_MepA_subfamily"/>
</dbReference>
<feature type="transmembrane region" description="Helical" evidence="7">
    <location>
        <begin position="324"/>
        <end position="346"/>
    </location>
</feature>
<keyword evidence="9" id="KW-1185">Reference proteome</keyword>
<dbReference type="Pfam" id="PF01554">
    <property type="entry name" value="MatE"/>
    <property type="match status" value="2"/>
</dbReference>
<feature type="transmembrane region" description="Helical" evidence="7">
    <location>
        <begin position="399"/>
        <end position="418"/>
    </location>
</feature>
<feature type="transmembrane region" description="Helical" evidence="7">
    <location>
        <begin position="366"/>
        <end position="387"/>
    </location>
</feature>
<keyword evidence="2" id="KW-0813">Transport</keyword>
<protein>
    <submittedName>
        <fullName evidence="8">MATE family efflux transporter</fullName>
    </submittedName>
</protein>
<keyword evidence="6 7" id="KW-0472">Membrane</keyword>
<name>A0ABV9KA67_9RHOB</name>
<dbReference type="Proteomes" id="UP001595973">
    <property type="component" value="Unassembled WGS sequence"/>
</dbReference>
<keyword evidence="3" id="KW-1003">Cell membrane</keyword>
<evidence type="ECO:0000256" key="5">
    <source>
        <dbReference type="ARBA" id="ARBA00022989"/>
    </source>
</evidence>
<sequence length="459" mass="47320">MSSDIAPENRFLTAPIGRLFLANALPMTLVMVMSGLLNVVDSIFLGHFVGPDALAAVGIAFPLVMLTIALSALVSGGMSSLLARHRGAADAAKAASVFAGAQGLALVMALGLIVVFFLIGPATVSGLAAGDEPVARMTWSYLAITVGAAPVQFLLGLHSDVCRIEGRAGLMAFLSICVTLANLALNYILIVRLGLGVAGSAWGTVLVQAAGLALLVRLRMTGDGFLPLHALLNNCWCGSWRAILLLGTPLSLGFVGIALVAATVIAVLRWTGDEDFAQTVAAYAIVTRLLGFAFLPLMAVALATQAIVGNNTGAGRHDRSDRTLRLALATSLVYCTGIEALLLGAGEVVARGFTDNRGIVLAVHAILKPMVALYLFTGPVLVLALYFQAVGLAAQAAALTLIKPFLMGPALIVALGAFGGPGVIWFAFPLADTLTAGLAGSILLRRRRAIGTLAPEPAP</sequence>
<evidence type="ECO:0000313" key="9">
    <source>
        <dbReference type="Proteomes" id="UP001595973"/>
    </source>
</evidence>
<feature type="transmembrane region" description="Helical" evidence="7">
    <location>
        <begin position="169"/>
        <end position="189"/>
    </location>
</feature>
<feature type="transmembrane region" description="Helical" evidence="7">
    <location>
        <begin position="242"/>
        <end position="268"/>
    </location>
</feature>
<feature type="transmembrane region" description="Helical" evidence="7">
    <location>
        <begin position="59"/>
        <end position="83"/>
    </location>
</feature>
<evidence type="ECO:0000313" key="8">
    <source>
        <dbReference type="EMBL" id="MFC4666952.1"/>
    </source>
</evidence>
<keyword evidence="5 7" id="KW-1133">Transmembrane helix</keyword>
<dbReference type="PANTHER" id="PTHR43823">
    <property type="entry name" value="SPORULATION PROTEIN YKVU"/>
    <property type="match status" value="1"/>
</dbReference>
<feature type="transmembrane region" description="Helical" evidence="7">
    <location>
        <begin position="95"/>
        <end position="119"/>
    </location>
</feature>
<comment type="caution">
    <text evidence="8">The sequence shown here is derived from an EMBL/GenBank/DDBJ whole genome shotgun (WGS) entry which is preliminary data.</text>
</comment>
<evidence type="ECO:0000256" key="3">
    <source>
        <dbReference type="ARBA" id="ARBA00022475"/>
    </source>
</evidence>
<comment type="subcellular location">
    <subcellularLocation>
        <location evidence="1">Cell inner membrane</location>
        <topology evidence="1">Multi-pass membrane protein</topology>
    </subcellularLocation>
</comment>
<evidence type="ECO:0000256" key="7">
    <source>
        <dbReference type="SAM" id="Phobius"/>
    </source>
</evidence>
<reference evidence="9" key="1">
    <citation type="journal article" date="2019" name="Int. J. Syst. Evol. Microbiol.">
        <title>The Global Catalogue of Microorganisms (GCM) 10K type strain sequencing project: providing services to taxonomists for standard genome sequencing and annotation.</title>
        <authorList>
            <consortium name="The Broad Institute Genomics Platform"/>
            <consortium name="The Broad Institute Genome Sequencing Center for Infectious Disease"/>
            <person name="Wu L."/>
            <person name="Ma J."/>
        </authorList>
    </citation>
    <scope>NUCLEOTIDE SEQUENCE [LARGE SCALE GENOMIC DNA]</scope>
    <source>
        <strain evidence="9">CGMCC 4.7283</strain>
    </source>
</reference>
<feature type="transmembrane region" description="Helical" evidence="7">
    <location>
        <begin position="20"/>
        <end position="39"/>
    </location>
</feature>
<organism evidence="8 9">
    <name type="scientific">Seohaeicola nanhaiensis</name>
    <dbReference type="NCBI Taxonomy" id="1387282"/>
    <lineage>
        <taxon>Bacteria</taxon>
        <taxon>Pseudomonadati</taxon>
        <taxon>Pseudomonadota</taxon>
        <taxon>Alphaproteobacteria</taxon>
        <taxon>Rhodobacterales</taxon>
        <taxon>Roseobacteraceae</taxon>
        <taxon>Seohaeicola</taxon>
    </lineage>
</organism>
<feature type="transmembrane region" description="Helical" evidence="7">
    <location>
        <begin position="139"/>
        <end position="157"/>
    </location>
</feature>
<dbReference type="InterPro" id="IPR048279">
    <property type="entry name" value="MdtK-like"/>
</dbReference>
<feature type="transmembrane region" description="Helical" evidence="7">
    <location>
        <begin position="280"/>
        <end position="303"/>
    </location>
</feature>
<dbReference type="PIRSF" id="PIRSF006603">
    <property type="entry name" value="DinF"/>
    <property type="match status" value="1"/>
</dbReference>
<evidence type="ECO:0000256" key="2">
    <source>
        <dbReference type="ARBA" id="ARBA00022448"/>
    </source>
</evidence>
<dbReference type="RefSeq" id="WP_380714764.1">
    <property type="nucleotide sequence ID" value="NZ_JBHSGI010000002.1"/>
</dbReference>
<proteinExistence type="predicted"/>
<gene>
    <name evidence="8" type="ORF">ACFO5X_00170</name>
</gene>